<keyword evidence="5" id="KW-1185">Reference proteome</keyword>
<dbReference type="Proteomes" id="UP000070539">
    <property type="component" value="Unassembled WGS sequence"/>
</dbReference>
<dbReference type="STRING" id="36847.CLNEO_29120"/>
<name>A0A136WB14_9FIRM</name>
<sequence length="196" mass="22363">MAESKRKIQKELTRKHILDTAIKKFGHNGFVKTRTLDIATAANISHGSLFAHFPTMDDLMTSAIEEFGNRLCTRLHDEVSKKQSLPDILQAHLNGILDFEDFYTHLIIERRLLPESAKNTYIVIQSTISFHIGLAAEKEIQQGKIKNMPLHMLFNAWMGMIHYYLSNGDLFQQNGSIIKAYGPELLANYLLFIKST</sequence>
<dbReference type="RefSeq" id="WP_066090940.1">
    <property type="nucleotide sequence ID" value="NZ_LRVM01000017.1"/>
</dbReference>
<keyword evidence="1 2" id="KW-0238">DNA-binding</keyword>
<reference evidence="4 5" key="1">
    <citation type="submission" date="2016-01" db="EMBL/GenBank/DDBJ databases">
        <title>Genome sequence of Clostridium neopropionicum X4, DSM-3847.</title>
        <authorList>
            <person name="Poehlein A."/>
            <person name="Beck M.H."/>
            <person name="Bengelsdorf F.R."/>
            <person name="Daniel R."/>
            <person name="Duerre P."/>
        </authorList>
    </citation>
    <scope>NUCLEOTIDE SEQUENCE [LARGE SCALE GENOMIC DNA]</scope>
    <source>
        <strain evidence="4 5">DSM-3847</strain>
    </source>
</reference>
<dbReference type="PANTHER" id="PTHR43479:SF11">
    <property type="entry name" value="ACREF_ENVCD OPERON REPRESSOR-RELATED"/>
    <property type="match status" value="1"/>
</dbReference>
<dbReference type="InterPro" id="IPR009057">
    <property type="entry name" value="Homeodomain-like_sf"/>
</dbReference>
<dbReference type="EMBL" id="LRVM01000017">
    <property type="protein sequence ID" value="KXL51707.1"/>
    <property type="molecule type" value="Genomic_DNA"/>
</dbReference>
<dbReference type="InterPro" id="IPR001647">
    <property type="entry name" value="HTH_TetR"/>
</dbReference>
<dbReference type="AlphaFoldDB" id="A0A136WB14"/>
<organism evidence="4 5">
    <name type="scientific">Anaerotignum neopropionicum</name>
    <dbReference type="NCBI Taxonomy" id="36847"/>
    <lineage>
        <taxon>Bacteria</taxon>
        <taxon>Bacillati</taxon>
        <taxon>Bacillota</taxon>
        <taxon>Clostridia</taxon>
        <taxon>Lachnospirales</taxon>
        <taxon>Anaerotignaceae</taxon>
        <taxon>Anaerotignum</taxon>
    </lineage>
</organism>
<evidence type="ECO:0000256" key="2">
    <source>
        <dbReference type="PROSITE-ProRule" id="PRU00335"/>
    </source>
</evidence>
<evidence type="ECO:0000259" key="3">
    <source>
        <dbReference type="PROSITE" id="PS50977"/>
    </source>
</evidence>
<dbReference type="PROSITE" id="PS50977">
    <property type="entry name" value="HTH_TETR_2"/>
    <property type="match status" value="1"/>
</dbReference>
<protein>
    <submittedName>
        <fullName evidence="4">HTH-type transcriptional regulator AcrR</fullName>
    </submittedName>
</protein>
<dbReference type="InterPro" id="IPR050624">
    <property type="entry name" value="HTH-type_Tx_Regulator"/>
</dbReference>
<dbReference type="GO" id="GO:0003677">
    <property type="term" value="F:DNA binding"/>
    <property type="evidence" value="ECO:0007669"/>
    <property type="project" value="UniProtKB-UniRule"/>
</dbReference>
<dbReference type="Pfam" id="PF00440">
    <property type="entry name" value="TetR_N"/>
    <property type="match status" value="1"/>
</dbReference>
<dbReference type="OrthoDB" id="9810250at2"/>
<feature type="DNA-binding region" description="H-T-H motif" evidence="2">
    <location>
        <begin position="34"/>
        <end position="53"/>
    </location>
</feature>
<dbReference type="PRINTS" id="PR00455">
    <property type="entry name" value="HTHTETR"/>
</dbReference>
<dbReference type="PANTHER" id="PTHR43479">
    <property type="entry name" value="ACREF/ENVCD OPERON REPRESSOR-RELATED"/>
    <property type="match status" value="1"/>
</dbReference>
<accession>A0A136WB14</accession>
<gene>
    <name evidence="4" type="primary">acrR_2</name>
    <name evidence="4" type="ORF">CLNEO_29120</name>
</gene>
<comment type="caution">
    <text evidence="4">The sequence shown here is derived from an EMBL/GenBank/DDBJ whole genome shotgun (WGS) entry which is preliminary data.</text>
</comment>
<feature type="domain" description="HTH tetR-type" evidence="3">
    <location>
        <begin position="11"/>
        <end position="71"/>
    </location>
</feature>
<proteinExistence type="predicted"/>
<dbReference type="SUPFAM" id="SSF46689">
    <property type="entry name" value="Homeodomain-like"/>
    <property type="match status" value="1"/>
</dbReference>
<dbReference type="Gene3D" id="1.10.357.10">
    <property type="entry name" value="Tetracycline Repressor, domain 2"/>
    <property type="match status" value="1"/>
</dbReference>
<evidence type="ECO:0000256" key="1">
    <source>
        <dbReference type="ARBA" id="ARBA00023125"/>
    </source>
</evidence>
<evidence type="ECO:0000313" key="5">
    <source>
        <dbReference type="Proteomes" id="UP000070539"/>
    </source>
</evidence>
<evidence type="ECO:0000313" key="4">
    <source>
        <dbReference type="EMBL" id="KXL51707.1"/>
    </source>
</evidence>